<dbReference type="InterPro" id="IPR000073">
    <property type="entry name" value="AB_hydrolase_1"/>
</dbReference>
<evidence type="ECO:0000313" key="3">
    <source>
        <dbReference type="EMBL" id="KIM97076.1"/>
    </source>
</evidence>
<evidence type="ECO:0000259" key="2">
    <source>
        <dbReference type="Pfam" id="PF12697"/>
    </source>
</evidence>
<dbReference type="EMBL" id="KN832882">
    <property type="protein sequence ID" value="KIM97076.1"/>
    <property type="molecule type" value="Genomic_DNA"/>
</dbReference>
<gene>
    <name evidence="3" type="ORF">OIDMADRAFT_168831</name>
</gene>
<keyword evidence="4" id="KW-1185">Reference proteome</keyword>
<dbReference type="OrthoDB" id="190201at2759"/>
<feature type="signal peptide" evidence="1">
    <location>
        <begin position="1"/>
        <end position="25"/>
    </location>
</feature>
<dbReference type="InterPro" id="IPR029058">
    <property type="entry name" value="AB_hydrolase_fold"/>
</dbReference>
<proteinExistence type="predicted"/>
<reference evidence="3 4" key="1">
    <citation type="submission" date="2014-04" db="EMBL/GenBank/DDBJ databases">
        <authorList>
            <consortium name="DOE Joint Genome Institute"/>
            <person name="Kuo A."/>
            <person name="Martino E."/>
            <person name="Perotto S."/>
            <person name="Kohler A."/>
            <person name="Nagy L.G."/>
            <person name="Floudas D."/>
            <person name="Copeland A."/>
            <person name="Barry K.W."/>
            <person name="Cichocki N."/>
            <person name="Veneault-Fourrey C."/>
            <person name="LaButti K."/>
            <person name="Lindquist E.A."/>
            <person name="Lipzen A."/>
            <person name="Lundell T."/>
            <person name="Morin E."/>
            <person name="Murat C."/>
            <person name="Sun H."/>
            <person name="Tunlid A."/>
            <person name="Henrissat B."/>
            <person name="Grigoriev I.V."/>
            <person name="Hibbett D.S."/>
            <person name="Martin F."/>
            <person name="Nordberg H.P."/>
            <person name="Cantor M.N."/>
            <person name="Hua S.X."/>
        </authorList>
    </citation>
    <scope>NUCLEOTIDE SEQUENCE [LARGE SCALE GENOMIC DNA]</scope>
    <source>
        <strain evidence="3 4">Zn</strain>
    </source>
</reference>
<evidence type="ECO:0000313" key="4">
    <source>
        <dbReference type="Proteomes" id="UP000054321"/>
    </source>
</evidence>
<sequence>MKLLPSHLSKLAVFLTLSVVSSSLAAVLPRRNCIDVQIPVTVAANNRVIADISGLLEDPTTIFESTTTTSTIFDLLLGNFPVESTETFAATYCEPTNQVPSRTNTLQLLVPGITYNRRYWDGSLSVTNQSSFSYVDYALSQGYPTLNIDRIGTGLSSHPDPLLTLQLPFDVRATHVLIQHIKQGTTTVLPRAFDKVIFVGHSFGSIIGNNLVKDFPADADATVLTGFSKSIAQALAGILIDVPLPAALFDPARFSTLPLLYILLTDKSNREASFYYGPDVYYSRANYNIDFAQTDTVGVGEALTAFPGISAAPAYTGKVFILTGNEDAAFCGLGSTLLGQANCGNGPGSIIDTTRELFPNAAVYDYYVIPNCGHCLNYQFSAPDSYSRVHQWLQGQGF</sequence>
<dbReference type="SUPFAM" id="SSF53474">
    <property type="entry name" value="alpha/beta-Hydrolases"/>
    <property type="match status" value="1"/>
</dbReference>
<dbReference type="InParanoid" id="A0A0C3H3G2"/>
<protein>
    <recommendedName>
        <fullName evidence="2">AB hydrolase-1 domain-containing protein</fullName>
    </recommendedName>
</protein>
<dbReference type="Pfam" id="PF12697">
    <property type="entry name" value="Abhydrolase_6"/>
    <property type="match status" value="1"/>
</dbReference>
<name>A0A0C3H3G2_OIDMZ</name>
<dbReference type="HOGENOM" id="CLU_034763_0_0_1"/>
<dbReference type="Proteomes" id="UP000054321">
    <property type="component" value="Unassembled WGS sequence"/>
</dbReference>
<feature type="domain" description="AB hydrolase-1" evidence="2">
    <location>
        <begin position="108"/>
        <end position="383"/>
    </location>
</feature>
<reference evidence="4" key="2">
    <citation type="submission" date="2015-01" db="EMBL/GenBank/DDBJ databases">
        <title>Evolutionary Origins and Diversification of the Mycorrhizal Mutualists.</title>
        <authorList>
            <consortium name="DOE Joint Genome Institute"/>
            <consortium name="Mycorrhizal Genomics Consortium"/>
            <person name="Kohler A."/>
            <person name="Kuo A."/>
            <person name="Nagy L.G."/>
            <person name="Floudas D."/>
            <person name="Copeland A."/>
            <person name="Barry K.W."/>
            <person name="Cichocki N."/>
            <person name="Veneault-Fourrey C."/>
            <person name="LaButti K."/>
            <person name="Lindquist E.A."/>
            <person name="Lipzen A."/>
            <person name="Lundell T."/>
            <person name="Morin E."/>
            <person name="Murat C."/>
            <person name="Riley R."/>
            <person name="Ohm R."/>
            <person name="Sun H."/>
            <person name="Tunlid A."/>
            <person name="Henrissat B."/>
            <person name="Grigoriev I.V."/>
            <person name="Hibbett D.S."/>
            <person name="Martin F."/>
        </authorList>
    </citation>
    <scope>NUCLEOTIDE SEQUENCE [LARGE SCALE GENOMIC DNA]</scope>
    <source>
        <strain evidence="4">Zn</strain>
    </source>
</reference>
<dbReference type="Gene3D" id="3.40.50.1820">
    <property type="entry name" value="alpha/beta hydrolase"/>
    <property type="match status" value="1"/>
</dbReference>
<feature type="chain" id="PRO_5002178020" description="AB hydrolase-1 domain-containing protein" evidence="1">
    <location>
        <begin position="26"/>
        <end position="398"/>
    </location>
</feature>
<evidence type="ECO:0000256" key="1">
    <source>
        <dbReference type="SAM" id="SignalP"/>
    </source>
</evidence>
<accession>A0A0C3H3G2</accession>
<keyword evidence="1" id="KW-0732">Signal</keyword>
<organism evidence="3 4">
    <name type="scientific">Oidiodendron maius (strain Zn)</name>
    <dbReference type="NCBI Taxonomy" id="913774"/>
    <lineage>
        <taxon>Eukaryota</taxon>
        <taxon>Fungi</taxon>
        <taxon>Dikarya</taxon>
        <taxon>Ascomycota</taxon>
        <taxon>Pezizomycotina</taxon>
        <taxon>Leotiomycetes</taxon>
        <taxon>Leotiomycetes incertae sedis</taxon>
        <taxon>Myxotrichaceae</taxon>
        <taxon>Oidiodendron</taxon>
    </lineage>
</organism>
<dbReference type="AlphaFoldDB" id="A0A0C3H3G2"/>